<feature type="domain" description="SnoaL-like" evidence="1">
    <location>
        <begin position="12"/>
        <end position="114"/>
    </location>
</feature>
<name>A0A2S1QWM6_9FLAO</name>
<dbReference type="Proteomes" id="UP000244929">
    <property type="component" value="Chromosome"/>
</dbReference>
<dbReference type="InterPro" id="IPR037401">
    <property type="entry name" value="SnoaL-like"/>
</dbReference>
<evidence type="ECO:0000313" key="3">
    <source>
        <dbReference type="Proteomes" id="UP000244929"/>
    </source>
</evidence>
<dbReference type="RefSeq" id="WP_108777518.1">
    <property type="nucleotide sequence ID" value="NZ_CP029186.1"/>
</dbReference>
<dbReference type="InterPro" id="IPR032710">
    <property type="entry name" value="NTF2-like_dom_sf"/>
</dbReference>
<dbReference type="SUPFAM" id="SSF54427">
    <property type="entry name" value="NTF2-like"/>
    <property type="match status" value="1"/>
</dbReference>
<proteinExistence type="predicted"/>
<evidence type="ECO:0000259" key="1">
    <source>
        <dbReference type="Pfam" id="PF12680"/>
    </source>
</evidence>
<reference evidence="2 3" key="1">
    <citation type="submission" date="2018-04" db="EMBL/GenBank/DDBJ databases">
        <title>Genome sequencing of Flavobacterium sp. HYN0059.</title>
        <authorList>
            <person name="Yi H."/>
            <person name="Baek C."/>
        </authorList>
    </citation>
    <scope>NUCLEOTIDE SEQUENCE [LARGE SCALE GENOMIC DNA]</scope>
    <source>
        <strain evidence="2 3">HYN0059</strain>
    </source>
</reference>
<evidence type="ECO:0000313" key="2">
    <source>
        <dbReference type="EMBL" id="AWH84812.1"/>
    </source>
</evidence>
<keyword evidence="3" id="KW-1185">Reference proteome</keyword>
<dbReference type="Gene3D" id="3.10.450.50">
    <property type="match status" value="1"/>
</dbReference>
<sequence>MQPRDIEHIAMKWFEAFNTKQLDRLLDLYTEDAEHFSPKLKIRQPETGGFVRGRKAMHAWWQDAFDRLPTLYYKVTSLTANDHRVFMEYTRTVQGEDDMLVAEVLEIRDGKIVASRVYHG</sequence>
<accession>A0A2S1QWM6</accession>
<dbReference type="EMBL" id="CP029186">
    <property type="protein sequence ID" value="AWH84812.1"/>
    <property type="molecule type" value="Genomic_DNA"/>
</dbReference>
<protein>
    <submittedName>
        <fullName evidence="2">Nuclear transport factor 2 family protein</fullName>
    </submittedName>
</protein>
<dbReference type="KEGG" id="falb:HYN59_06595"/>
<dbReference type="Pfam" id="PF12680">
    <property type="entry name" value="SnoaL_2"/>
    <property type="match status" value="1"/>
</dbReference>
<dbReference type="AlphaFoldDB" id="A0A2S1QWM6"/>
<dbReference type="OrthoDB" id="333383at2"/>
<organism evidence="2 3">
    <name type="scientific">Flavobacterium album</name>
    <dbReference type="NCBI Taxonomy" id="2175091"/>
    <lineage>
        <taxon>Bacteria</taxon>
        <taxon>Pseudomonadati</taxon>
        <taxon>Bacteroidota</taxon>
        <taxon>Flavobacteriia</taxon>
        <taxon>Flavobacteriales</taxon>
        <taxon>Flavobacteriaceae</taxon>
        <taxon>Flavobacterium</taxon>
    </lineage>
</organism>
<gene>
    <name evidence="2" type="ORF">HYN59_06595</name>
</gene>